<comment type="caution">
    <text evidence="2">The sequence shown here is derived from an EMBL/GenBank/DDBJ whole genome shotgun (WGS) entry which is preliminary data.</text>
</comment>
<proteinExistence type="predicted"/>
<dbReference type="PANTHER" id="PTHR37691:SF1">
    <property type="entry name" value="BLR3518 PROTEIN"/>
    <property type="match status" value="1"/>
</dbReference>
<sequence length="170" mass="17723">MRAAIAALAFSMAAPAAAQDMSAFETGPVLEEFGPHAPVPGVQQLPADAEFAVAFDVSTPAAEGSPNRGFMAAARFLNMHVAHGVPEENIRLVVVVHGKASRELLDADDNPSGALVEALLAEDVRFVLCGQSAVAYGIAPEELIPGVEMSLSAMTAHAVLQQRGYTVNPF</sequence>
<keyword evidence="3" id="KW-1185">Reference proteome</keyword>
<evidence type="ECO:0000256" key="1">
    <source>
        <dbReference type="SAM" id="SignalP"/>
    </source>
</evidence>
<dbReference type="Gene3D" id="3.40.1260.10">
    <property type="entry name" value="DsrEFH-like"/>
    <property type="match status" value="1"/>
</dbReference>
<organism evidence="2 3">
    <name type="scientific">Erythrobacter litoralis</name>
    <dbReference type="NCBI Taxonomy" id="39960"/>
    <lineage>
        <taxon>Bacteria</taxon>
        <taxon>Pseudomonadati</taxon>
        <taxon>Pseudomonadota</taxon>
        <taxon>Alphaproteobacteria</taxon>
        <taxon>Sphingomonadales</taxon>
        <taxon>Erythrobacteraceae</taxon>
        <taxon>Erythrobacter/Porphyrobacter group</taxon>
        <taxon>Erythrobacter</taxon>
    </lineage>
</organism>
<dbReference type="Proteomes" id="UP000027866">
    <property type="component" value="Unassembled WGS sequence"/>
</dbReference>
<feature type="signal peptide" evidence="1">
    <location>
        <begin position="1"/>
        <end position="18"/>
    </location>
</feature>
<dbReference type="Pfam" id="PF02635">
    <property type="entry name" value="DsrE"/>
    <property type="match status" value="1"/>
</dbReference>
<protein>
    <submittedName>
        <fullName evidence="2">Uncharacterized protein</fullName>
    </submittedName>
</protein>
<gene>
    <name evidence="2" type="ORF">EH32_00880</name>
</gene>
<feature type="chain" id="PRO_5001698824" evidence="1">
    <location>
        <begin position="19"/>
        <end position="170"/>
    </location>
</feature>
<dbReference type="PANTHER" id="PTHR37691">
    <property type="entry name" value="BLR3518 PROTEIN"/>
    <property type="match status" value="1"/>
</dbReference>
<name>A0A074MFR9_9SPHN</name>
<accession>A0A074MFR9</accession>
<dbReference type="OrthoDB" id="7206705at2"/>
<dbReference type="InterPro" id="IPR027396">
    <property type="entry name" value="DsrEFH-like"/>
</dbReference>
<dbReference type="InterPro" id="IPR003787">
    <property type="entry name" value="Sulphur_relay_DsrE/F-like"/>
</dbReference>
<evidence type="ECO:0000313" key="3">
    <source>
        <dbReference type="Proteomes" id="UP000027866"/>
    </source>
</evidence>
<dbReference type="EMBL" id="JMIX01000010">
    <property type="protein sequence ID" value="KEO92329.1"/>
    <property type="molecule type" value="Genomic_DNA"/>
</dbReference>
<evidence type="ECO:0000313" key="2">
    <source>
        <dbReference type="EMBL" id="KEO92329.1"/>
    </source>
</evidence>
<keyword evidence="1" id="KW-0732">Signal</keyword>
<dbReference type="AlphaFoldDB" id="A0A074MFR9"/>
<dbReference type="SUPFAM" id="SSF75169">
    <property type="entry name" value="DsrEFH-like"/>
    <property type="match status" value="1"/>
</dbReference>
<reference evidence="2 3" key="1">
    <citation type="submission" date="2014-04" db="EMBL/GenBank/DDBJ databases">
        <title>A comprehensive comparison of genomes of Erythrobacter spp. Strains.</title>
        <authorList>
            <person name="Zheng Q."/>
        </authorList>
    </citation>
    <scope>NUCLEOTIDE SEQUENCE [LARGE SCALE GENOMIC DNA]</scope>
    <source>
        <strain evidence="2 3">DSM 8509</strain>
    </source>
</reference>